<dbReference type="SUPFAM" id="SSF53335">
    <property type="entry name" value="S-adenosyl-L-methionine-dependent methyltransferases"/>
    <property type="match status" value="1"/>
</dbReference>
<dbReference type="EMBL" id="LR215036">
    <property type="protein sequence ID" value="VEU74935.1"/>
    <property type="molecule type" value="Genomic_DNA"/>
</dbReference>
<keyword evidence="2" id="KW-0808">Transferase</keyword>
<keyword evidence="3" id="KW-1185">Reference proteome</keyword>
<dbReference type="OrthoDB" id="9804312at2"/>
<evidence type="ECO:0000313" key="3">
    <source>
        <dbReference type="Proteomes" id="UP000290985"/>
    </source>
</evidence>
<dbReference type="CDD" id="cd02440">
    <property type="entry name" value="AdoMet_MTases"/>
    <property type="match status" value="1"/>
</dbReference>
<dbReference type="KEGG" id="mcit:NCTC10181_00805"/>
<feature type="domain" description="Methyltransferase" evidence="1">
    <location>
        <begin position="47"/>
        <end position="179"/>
    </location>
</feature>
<proteinExistence type="predicted"/>
<dbReference type="AlphaFoldDB" id="A0A449B302"/>
<dbReference type="GO" id="GO:0008168">
    <property type="term" value="F:methyltransferase activity"/>
    <property type="evidence" value="ECO:0007669"/>
    <property type="project" value="UniProtKB-KW"/>
</dbReference>
<dbReference type="Proteomes" id="UP000290985">
    <property type="component" value="Chromosome"/>
</dbReference>
<dbReference type="Gene3D" id="3.40.50.150">
    <property type="entry name" value="Vaccinia Virus protein VP39"/>
    <property type="match status" value="1"/>
</dbReference>
<dbReference type="Pfam" id="PF13847">
    <property type="entry name" value="Methyltransf_31"/>
    <property type="match status" value="1"/>
</dbReference>
<organism evidence="2 3">
    <name type="scientific">Mycoplasmopsis citelli</name>
    <dbReference type="NCBI Taxonomy" id="171281"/>
    <lineage>
        <taxon>Bacteria</taxon>
        <taxon>Bacillati</taxon>
        <taxon>Mycoplasmatota</taxon>
        <taxon>Mycoplasmoidales</taxon>
        <taxon>Metamycoplasmataceae</taxon>
        <taxon>Mycoplasmopsis</taxon>
    </lineage>
</organism>
<protein>
    <submittedName>
        <fullName evidence="2">Methyltransferase domain</fullName>
    </submittedName>
</protein>
<dbReference type="InterPro" id="IPR025714">
    <property type="entry name" value="Methyltranfer_dom"/>
</dbReference>
<gene>
    <name evidence="2" type="ORF">NCTC10181_00805</name>
</gene>
<accession>A0A449B302</accession>
<reference evidence="2 3" key="1">
    <citation type="submission" date="2019-01" db="EMBL/GenBank/DDBJ databases">
        <authorList>
            <consortium name="Pathogen Informatics"/>
        </authorList>
    </citation>
    <scope>NUCLEOTIDE SEQUENCE [LARGE SCALE GENOMIC DNA]</scope>
    <source>
        <strain evidence="2 3">NCTC10181</strain>
    </source>
</reference>
<keyword evidence="2" id="KW-0489">Methyltransferase</keyword>
<dbReference type="RefSeq" id="WP_129725713.1">
    <property type="nucleotide sequence ID" value="NZ_LR215036.1"/>
</dbReference>
<evidence type="ECO:0000313" key="2">
    <source>
        <dbReference type="EMBL" id="VEU74935.1"/>
    </source>
</evidence>
<dbReference type="GO" id="GO:0032259">
    <property type="term" value="P:methylation"/>
    <property type="evidence" value="ECO:0007669"/>
    <property type="project" value="UniProtKB-KW"/>
</dbReference>
<dbReference type="InterPro" id="IPR029063">
    <property type="entry name" value="SAM-dependent_MTases_sf"/>
</dbReference>
<name>A0A449B302_9BACT</name>
<sequence>MKDTLKYTQSYETEKSLQHYSEAIFNVGMLKAEQTLLKKYFGNNLDIKIADLGCGPGRFSLNALLLGYLNIDGYDISKASIKLAKYIQTKEMFQKPNTQLNFYQADLTKNNSLKENHYHVAFFTFNSLMCIPGHQNKIKALKNAWNSLLKGGILIFTADEVDNDIKKQQHIQQAAERLVKSNITNWRAEDVIYQIENKEGVLCFYNKEDILKLLQESSLPKPIFIAKRDEIAQETLQGQKFSDNAYYYVLRK</sequence>
<evidence type="ECO:0000259" key="1">
    <source>
        <dbReference type="Pfam" id="PF13847"/>
    </source>
</evidence>